<evidence type="ECO:0000313" key="2">
    <source>
        <dbReference type="EMBL" id="NNJ32663.1"/>
    </source>
</evidence>
<organism evidence="2 3">
    <name type="scientific">Lacrimispora defluvii</name>
    <dbReference type="NCBI Taxonomy" id="2719233"/>
    <lineage>
        <taxon>Bacteria</taxon>
        <taxon>Bacillati</taxon>
        <taxon>Bacillota</taxon>
        <taxon>Clostridia</taxon>
        <taxon>Lachnospirales</taxon>
        <taxon>Lachnospiraceae</taxon>
        <taxon>Lacrimispora</taxon>
    </lineage>
</organism>
<sequence>MQELMNYRDRKEEIRKRLRETAENFVYIGYQLKQVRESCEYEQDGYSDILEFAQKEYGLQKDDTYRFIRINDKYSIDGDSPELAERFKGLAQTKLSEMLNLPDEDVDLITPETTREDIRELKRFNNQPLEDVPEKEGSDIQNIILEFFRPAAGRPAKDLHELLLDLLAIVTGERTDPVLTQEEQIQECINPKGNAVFRAGRYMVFLYDAPHGMKYKVFRDNENHSISYMTFAKTAHLIFTSRNQDNELDPWENVYGPELEPDIIPEPVEQQDKQEIKKEPYKEAPKEPEKKSNVDNLDDQENREKKEESYPHKNTENSKKAPAQQEVNKKQDSPFLIGGSEPGEIPKKEYIKESDQTESIRQLDMEDYPETLPEGYIKCHDGSEVQETESRKAWLDLQNITINLYEQICNQAEPNIETCYKLKAGAETMKGILEEMIRFKEQEAAG</sequence>
<evidence type="ECO:0000313" key="3">
    <source>
        <dbReference type="Proteomes" id="UP000539052"/>
    </source>
</evidence>
<accession>A0ABX1W2E3</accession>
<evidence type="ECO:0000256" key="1">
    <source>
        <dbReference type="SAM" id="MobiDB-lite"/>
    </source>
</evidence>
<dbReference type="RefSeq" id="WP_170823719.1">
    <property type="nucleotide sequence ID" value="NZ_JAAOXG010000061.1"/>
</dbReference>
<feature type="compositionally biased region" description="Basic and acidic residues" evidence="1">
    <location>
        <begin position="270"/>
        <end position="293"/>
    </location>
</feature>
<gene>
    <name evidence="2" type="ORF">G9470_23145</name>
</gene>
<name>A0ABX1W2E3_9FIRM</name>
<protein>
    <submittedName>
        <fullName evidence="2">Uncharacterized protein</fullName>
    </submittedName>
</protein>
<comment type="caution">
    <text evidence="2">The sequence shown here is derived from an EMBL/GenBank/DDBJ whole genome shotgun (WGS) entry which is preliminary data.</text>
</comment>
<reference evidence="2 3" key="1">
    <citation type="submission" date="2020-03" db="EMBL/GenBank/DDBJ databases">
        <title>Genome Sequence of industrial isolate, B5A.</title>
        <authorList>
            <person name="Sharma S."/>
            <person name="Patil P.B."/>
            <person name="Korpole S."/>
        </authorList>
    </citation>
    <scope>NUCLEOTIDE SEQUENCE [LARGE SCALE GENOMIC DNA]</scope>
    <source>
        <strain evidence="2 3">PI-S10-B5A</strain>
    </source>
</reference>
<dbReference type="EMBL" id="JAAOXG010000061">
    <property type="protein sequence ID" value="NNJ32663.1"/>
    <property type="molecule type" value="Genomic_DNA"/>
</dbReference>
<keyword evidence="3" id="KW-1185">Reference proteome</keyword>
<dbReference type="Proteomes" id="UP000539052">
    <property type="component" value="Unassembled WGS sequence"/>
</dbReference>
<feature type="region of interest" description="Disordered" evidence="1">
    <location>
        <begin position="247"/>
        <end position="348"/>
    </location>
</feature>
<proteinExistence type="predicted"/>
<feature type="compositionally biased region" description="Basic and acidic residues" evidence="1">
    <location>
        <begin position="300"/>
        <end position="319"/>
    </location>
</feature>